<evidence type="ECO:0000313" key="3">
    <source>
        <dbReference type="Proteomes" id="UP000765509"/>
    </source>
</evidence>
<dbReference type="EMBL" id="AVOT02011895">
    <property type="protein sequence ID" value="MBW0493058.1"/>
    <property type="molecule type" value="Genomic_DNA"/>
</dbReference>
<evidence type="ECO:0000313" key="2">
    <source>
        <dbReference type="EMBL" id="MBW0493058.1"/>
    </source>
</evidence>
<organism evidence="2 3">
    <name type="scientific">Austropuccinia psidii MF-1</name>
    <dbReference type="NCBI Taxonomy" id="1389203"/>
    <lineage>
        <taxon>Eukaryota</taxon>
        <taxon>Fungi</taxon>
        <taxon>Dikarya</taxon>
        <taxon>Basidiomycota</taxon>
        <taxon>Pucciniomycotina</taxon>
        <taxon>Pucciniomycetes</taxon>
        <taxon>Pucciniales</taxon>
        <taxon>Sphaerophragmiaceae</taxon>
        <taxon>Austropuccinia</taxon>
    </lineage>
</organism>
<dbReference type="AlphaFoldDB" id="A0A9Q3H5T6"/>
<reference evidence="2" key="1">
    <citation type="submission" date="2021-03" db="EMBL/GenBank/DDBJ databases">
        <title>Draft genome sequence of rust myrtle Austropuccinia psidii MF-1, a brazilian biotype.</title>
        <authorList>
            <person name="Quecine M.C."/>
            <person name="Pachon D.M.R."/>
            <person name="Bonatelli M.L."/>
            <person name="Correr F.H."/>
            <person name="Franceschini L.M."/>
            <person name="Leite T.F."/>
            <person name="Margarido G.R.A."/>
            <person name="Almeida C.A."/>
            <person name="Ferrarezi J.A."/>
            <person name="Labate C.A."/>
        </authorList>
    </citation>
    <scope>NUCLEOTIDE SEQUENCE</scope>
    <source>
        <strain evidence="2">MF-1</strain>
    </source>
</reference>
<feature type="compositionally biased region" description="Polar residues" evidence="1">
    <location>
        <begin position="77"/>
        <end position="93"/>
    </location>
</feature>
<protein>
    <submittedName>
        <fullName evidence="2">Uncharacterized protein</fullName>
    </submittedName>
</protein>
<proteinExistence type="predicted"/>
<accession>A0A9Q3H5T6</accession>
<name>A0A9Q3H5T6_9BASI</name>
<sequence length="198" mass="22784">MLKVVMSWMVKKLRWFLILLVIHPIILLPSLLPRDSKFKSSPVPPEISNPLLMPFLLQLLLLYHTRPALNPEVRPSPIQQPRTSPILTSQQLQPVASTSRRREELPPLPFPVTQVFQHRDQWPIQVTSEYPNTASESQDAVAGLFRRVDRNSREVIMNANDGTILGNSPEEMAARFSWYEDELINDFQKTSDHLGRDN</sequence>
<keyword evidence="3" id="KW-1185">Reference proteome</keyword>
<evidence type="ECO:0000256" key="1">
    <source>
        <dbReference type="SAM" id="MobiDB-lite"/>
    </source>
</evidence>
<feature type="region of interest" description="Disordered" evidence="1">
    <location>
        <begin position="74"/>
        <end position="93"/>
    </location>
</feature>
<comment type="caution">
    <text evidence="2">The sequence shown here is derived from an EMBL/GenBank/DDBJ whole genome shotgun (WGS) entry which is preliminary data.</text>
</comment>
<gene>
    <name evidence="2" type="ORF">O181_032773</name>
</gene>
<dbReference type="Proteomes" id="UP000765509">
    <property type="component" value="Unassembled WGS sequence"/>
</dbReference>